<feature type="region of interest" description="Disordered" evidence="1">
    <location>
        <begin position="91"/>
        <end position="117"/>
    </location>
</feature>
<name>A0A6J6CZM5_9ZZZZ</name>
<organism evidence="2">
    <name type="scientific">freshwater metagenome</name>
    <dbReference type="NCBI Taxonomy" id="449393"/>
    <lineage>
        <taxon>unclassified sequences</taxon>
        <taxon>metagenomes</taxon>
        <taxon>ecological metagenomes</taxon>
    </lineage>
</organism>
<gene>
    <name evidence="2" type="ORF">UFOPK1506_00828</name>
</gene>
<proteinExistence type="predicted"/>
<sequence>MKEPDFSTTVAIGRTTSARSVIALGRISSESTNALSRPVISGACISNGSTPPTTSASIAPFAALARIPAPSRPIVFGNESTDQAAATSTRAAASEIGRPPGRRFPIAPASSAPRSPARRGTHAIFAPLLAASCATADSAPTDSQRRSPTTITDSLVRASCEIACASVPGTTPTYFACSFLKPRVCQGAIAVTANARWRTCLRILRKTIGDSSSGSIPTRTT</sequence>
<dbReference type="EMBL" id="CAEZSV010000154">
    <property type="protein sequence ID" value="CAB4557121.1"/>
    <property type="molecule type" value="Genomic_DNA"/>
</dbReference>
<reference evidence="2" key="1">
    <citation type="submission" date="2020-05" db="EMBL/GenBank/DDBJ databases">
        <authorList>
            <person name="Chiriac C."/>
            <person name="Salcher M."/>
            <person name="Ghai R."/>
            <person name="Kavagutti S V."/>
        </authorList>
    </citation>
    <scope>NUCLEOTIDE SEQUENCE</scope>
</reference>
<evidence type="ECO:0000256" key="1">
    <source>
        <dbReference type="SAM" id="MobiDB-lite"/>
    </source>
</evidence>
<protein>
    <submittedName>
        <fullName evidence="2">Unannotated protein</fullName>
    </submittedName>
</protein>
<dbReference type="AlphaFoldDB" id="A0A6J6CZM5"/>
<evidence type="ECO:0000313" key="2">
    <source>
        <dbReference type="EMBL" id="CAB4557121.1"/>
    </source>
</evidence>
<accession>A0A6J6CZM5</accession>